<dbReference type="PANTHER" id="PTHR11108">
    <property type="entry name" value="FERROCHELATASE"/>
    <property type="match status" value="1"/>
</dbReference>
<protein>
    <recommendedName>
        <fullName evidence="7">Ferrochelatase</fullName>
        <ecNumber evidence="7">4.98.1.1</ecNumber>
    </recommendedName>
    <alternativeName>
        <fullName evidence="7">Heme synthase</fullName>
    </alternativeName>
    <alternativeName>
        <fullName evidence="7">Protoheme ferro-lyase</fullName>
    </alternativeName>
</protein>
<keyword evidence="5 7" id="KW-0627">Porphyrin biosynthesis</keyword>
<comment type="catalytic activity">
    <reaction evidence="6">
        <text>Fe-coproporphyrin III + 2 H(+) = coproporphyrin III + Fe(2+)</text>
        <dbReference type="Rhea" id="RHEA:49572"/>
        <dbReference type="ChEBI" id="CHEBI:15378"/>
        <dbReference type="ChEBI" id="CHEBI:29033"/>
        <dbReference type="ChEBI" id="CHEBI:68438"/>
        <dbReference type="ChEBI" id="CHEBI:131725"/>
        <dbReference type="EC" id="4.99.1.9"/>
    </reaction>
    <physiologicalReaction direction="right-to-left" evidence="6">
        <dbReference type="Rhea" id="RHEA:49574"/>
    </physiologicalReaction>
</comment>
<dbReference type="EC" id="4.98.1.1" evidence="7"/>
<dbReference type="UniPathway" id="UPA00252">
    <property type="reaction ID" value="UER00325"/>
</dbReference>
<dbReference type="OrthoDB" id="9776380at2"/>
<dbReference type="GO" id="GO:0046872">
    <property type="term" value="F:metal ion binding"/>
    <property type="evidence" value="ECO:0007669"/>
    <property type="project" value="UniProtKB-KW"/>
</dbReference>
<keyword evidence="3 7" id="KW-0350">Heme biosynthesis</keyword>
<dbReference type="NCBIfam" id="NF000689">
    <property type="entry name" value="PRK00035.2-1"/>
    <property type="match status" value="1"/>
</dbReference>
<evidence type="ECO:0000256" key="2">
    <source>
        <dbReference type="ARBA" id="ARBA00023004"/>
    </source>
</evidence>
<keyword evidence="2 7" id="KW-0408">Iron</keyword>
<dbReference type="STRING" id="575540.Isop_1221"/>
<evidence type="ECO:0000256" key="1">
    <source>
        <dbReference type="ARBA" id="ARBA00007718"/>
    </source>
</evidence>
<dbReference type="Gene3D" id="3.40.50.1400">
    <property type="match status" value="2"/>
</dbReference>
<dbReference type="InterPro" id="IPR033659">
    <property type="entry name" value="Ferrochelatase_N"/>
</dbReference>
<evidence type="ECO:0000256" key="4">
    <source>
        <dbReference type="ARBA" id="ARBA00023239"/>
    </source>
</evidence>
<dbReference type="FunCoup" id="E8R6A6">
    <property type="interactions" value="423"/>
</dbReference>
<dbReference type="KEGG" id="ipa:Isop_1221"/>
<dbReference type="NCBIfam" id="TIGR00109">
    <property type="entry name" value="hemH"/>
    <property type="match status" value="1"/>
</dbReference>
<keyword evidence="4 7" id="KW-0456">Lyase</keyword>
<dbReference type="HAMAP" id="MF_00323">
    <property type="entry name" value="Ferrochelatase"/>
    <property type="match status" value="1"/>
</dbReference>
<sequence>MSVIATPPPQANPTTSPAATELPPFDGLLIVGFGGPEGPDEVMPFLENVLRGRNVPRERMLEVAEHYYHFGGVSPLNNQVRALIAELQPELRRRGVDLPIAWGNRNWKPFLTDAVRELTERGAKRVLAVVLAAYSSYSSCRQYRENVEAARREVAANLPEGQQMPIFEKMRVYYNHPDFIASNADRVREALERFPVEERDAVHVAFTAHSIPSVMADSCNYALQLTEACRLTAETLGLPEERWKLVYQSRSGRPQDPWLEPDILDHLDALHEAGVKNLIIHPIGFLSDHMEVMYDLDEEAKHRAEEHGMRMERAATVGVHPTFVAMLAELIQERITPGSTRRAIGKYGPSHDFCPVNCCLPPGRQPAPAIGGQTA</sequence>
<dbReference type="CDD" id="cd03411">
    <property type="entry name" value="Ferrochelatase_N"/>
    <property type="match status" value="1"/>
</dbReference>
<dbReference type="HOGENOM" id="CLU_018884_2_0_0"/>
<evidence type="ECO:0000256" key="5">
    <source>
        <dbReference type="ARBA" id="ARBA00023244"/>
    </source>
</evidence>
<evidence type="ECO:0000313" key="11">
    <source>
        <dbReference type="Proteomes" id="UP000008631"/>
    </source>
</evidence>
<dbReference type="SUPFAM" id="SSF53800">
    <property type="entry name" value="Chelatase"/>
    <property type="match status" value="1"/>
</dbReference>
<dbReference type="InParanoid" id="E8R6A6"/>
<reference evidence="10 11" key="1">
    <citation type="journal article" date="2011" name="Stand. Genomic Sci.">
        <title>Complete genome sequence of Isosphaera pallida type strain (IS1B).</title>
        <authorList>
            <consortium name="US DOE Joint Genome Institute (JGI-PGF)"/>
            <person name="Goker M."/>
            <person name="Cleland D."/>
            <person name="Saunders E."/>
            <person name="Lapidus A."/>
            <person name="Nolan M."/>
            <person name="Lucas S."/>
            <person name="Hammon N."/>
            <person name="Deshpande S."/>
            <person name="Cheng J.F."/>
            <person name="Tapia R."/>
            <person name="Han C."/>
            <person name="Goodwin L."/>
            <person name="Pitluck S."/>
            <person name="Liolios K."/>
            <person name="Pagani I."/>
            <person name="Ivanova N."/>
            <person name="Mavromatis K."/>
            <person name="Pati A."/>
            <person name="Chen A."/>
            <person name="Palaniappan K."/>
            <person name="Land M."/>
            <person name="Hauser L."/>
            <person name="Chang Y.J."/>
            <person name="Jeffries C.D."/>
            <person name="Detter J.C."/>
            <person name="Beck B."/>
            <person name="Woyke T."/>
            <person name="Bristow J."/>
            <person name="Eisen J.A."/>
            <person name="Markowitz V."/>
            <person name="Hugenholtz P."/>
            <person name="Kyrpides N.C."/>
            <person name="Klenk H.P."/>
        </authorList>
    </citation>
    <scope>NUCLEOTIDE SEQUENCE [LARGE SCALE GENOMIC DNA]</scope>
    <source>
        <strain evidence="11">ATCC 43644 / DSM 9630 / IS1B</strain>
    </source>
</reference>
<accession>E8R6A6</accession>
<dbReference type="InterPro" id="IPR001015">
    <property type="entry name" value="Ferrochelatase"/>
</dbReference>
<dbReference type="GO" id="GO:0006783">
    <property type="term" value="P:heme biosynthetic process"/>
    <property type="evidence" value="ECO:0007669"/>
    <property type="project" value="UniProtKB-UniRule"/>
</dbReference>
<dbReference type="eggNOG" id="COG0276">
    <property type="taxonomic scope" value="Bacteria"/>
</dbReference>
<evidence type="ECO:0000256" key="9">
    <source>
        <dbReference type="SAM" id="MobiDB-lite"/>
    </source>
</evidence>
<gene>
    <name evidence="7" type="primary">hemH</name>
    <name evidence="10" type="ordered locus">Isop_1221</name>
</gene>
<evidence type="ECO:0000256" key="3">
    <source>
        <dbReference type="ARBA" id="ARBA00023133"/>
    </source>
</evidence>
<feature type="compositionally biased region" description="Pro residues" evidence="9">
    <location>
        <begin position="1"/>
        <end position="11"/>
    </location>
</feature>
<dbReference type="PANTHER" id="PTHR11108:SF1">
    <property type="entry name" value="FERROCHELATASE, MITOCHONDRIAL"/>
    <property type="match status" value="1"/>
</dbReference>
<dbReference type="RefSeq" id="WP_013564096.1">
    <property type="nucleotide sequence ID" value="NC_014962.1"/>
</dbReference>
<name>E8R6A6_ISOPI</name>
<dbReference type="GO" id="GO:0005737">
    <property type="term" value="C:cytoplasm"/>
    <property type="evidence" value="ECO:0007669"/>
    <property type="project" value="UniProtKB-SubCell"/>
</dbReference>
<keyword evidence="7" id="KW-0479">Metal-binding</keyword>
<comment type="catalytic activity">
    <reaction evidence="7">
        <text>heme b + 2 H(+) = protoporphyrin IX + Fe(2+)</text>
        <dbReference type="Rhea" id="RHEA:22584"/>
        <dbReference type="ChEBI" id="CHEBI:15378"/>
        <dbReference type="ChEBI" id="CHEBI:29033"/>
        <dbReference type="ChEBI" id="CHEBI:57306"/>
        <dbReference type="ChEBI" id="CHEBI:60344"/>
        <dbReference type="EC" id="4.98.1.1"/>
    </reaction>
</comment>
<feature type="binding site" evidence="7">
    <location>
        <position position="291"/>
    </location>
    <ligand>
        <name>Fe(2+)</name>
        <dbReference type="ChEBI" id="CHEBI:29033"/>
    </ligand>
</feature>
<feature type="region of interest" description="Disordered" evidence="9">
    <location>
        <begin position="1"/>
        <end position="21"/>
    </location>
</feature>
<dbReference type="InterPro" id="IPR033644">
    <property type="entry name" value="Ferrochelatase_C"/>
</dbReference>
<organism evidence="10 11">
    <name type="scientific">Isosphaera pallida (strain ATCC 43644 / DSM 9630 / IS1B)</name>
    <dbReference type="NCBI Taxonomy" id="575540"/>
    <lineage>
        <taxon>Bacteria</taxon>
        <taxon>Pseudomonadati</taxon>
        <taxon>Planctomycetota</taxon>
        <taxon>Planctomycetia</taxon>
        <taxon>Isosphaerales</taxon>
        <taxon>Isosphaeraceae</taxon>
        <taxon>Isosphaera</taxon>
    </lineage>
</organism>
<dbReference type="CDD" id="cd00419">
    <property type="entry name" value="Ferrochelatase_C"/>
    <property type="match status" value="1"/>
</dbReference>
<comment type="similarity">
    <text evidence="1 7 8">Belongs to the ferrochelatase family.</text>
</comment>
<dbReference type="Pfam" id="PF00762">
    <property type="entry name" value="Ferrochelatase"/>
    <property type="match status" value="1"/>
</dbReference>
<feature type="binding site" evidence="7">
    <location>
        <position position="209"/>
    </location>
    <ligand>
        <name>Fe(2+)</name>
        <dbReference type="ChEBI" id="CHEBI:29033"/>
    </ligand>
</feature>
<dbReference type="Proteomes" id="UP000008631">
    <property type="component" value="Chromosome"/>
</dbReference>
<dbReference type="GO" id="GO:0004325">
    <property type="term" value="F:ferrochelatase activity"/>
    <property type="evidence" value="ECO:0007669"/>
    <property type="project" value="UniProtKB-UniRule"/>
</dbReference>
<dbReference type="AlphaFoldDB" id="E8R6A6"/>
<proteinExistence type="inferred from homology"/>
<comment type="subcellular location">
    <subcellularLocation>
        <location evidence="7">Cytoplasm</location>
    </subcellularLocation>
</comment>
<evidence type="ECO:0000256" key="7">
    <source>
        <dbReference type="HAMAP-Rule" id="MF_00323"/>
    </source>
</evidence>
<keyword evidence="11" id="KW-1185">Reference proteome</keyword>
<comment type="function">
    <text evidence="7">Catalyzes the ferrous insertion into protoporphyrin IX.</text>
</comment>
<keyword evidence="7" id="KW-0963">Cytoplasm</keyword>
<comment type="pathway">
    <text evidence="7">Porphyrin-containing compound metabolism; protoheme biosynthesis; protoheme from protoporphyrin-IX: step 1/1.</text>
</comment>
<evidence type="ECO:0000313" key="10">
    <source>
        <dbReference type="EMBL" id="ADV61807.1"/>
    </source>
</evidence>
<evidence type="ECO:0000256" key="8">
    <source>
        <dbReference type="RuleBase" id="RU004185"/>
    </source>
</evidence>
<dbReference type="EMBL" id="CP002353">
    <property type="protein sequence ID" value="ADV61807.1"/>
    <property type="molecule type" value="Genomic_DNA"/>
</dbReference>
<evidence type="ECO:0000256" key="6">
    <source>
        <dbReference type="ARBA" id="ARBA00024536"/>
    </source>
</evidence>